<dbReference type="SUPFAM" id="SSF63520">
    <property type="entry name" value="PTS-regulatory domain, PRD"/>
    <property type="match status" value="2"/>
</dbReference>
<organism evidence="9 10">
    <name type="scientific">Thermoactinomyces mirandus</name>
    <dbReference type="NCBI Taxonomy" id="2756294"/>
    <lineage>
        <taxon>Bacteria</taxon>
        <taxon>Bacillati</taxon>
        <taxon>Bacillota</taxon>
        <taxon>Bacilli</taxon>
        <taxon>Bacillales</taxon>
        <taxon>Thermoactinomycetaceae</taxon>
        <taxon>Thermoactinomyces</taxon>
    </lineage>
</organism>
<evidence type="ECO:0000259" key="8">
    <source>
        <dbReference type="PROSITE" id="PS51372"/>
    </source>
</evidence>
<sequence length="640" mass="72753">MLNQRMQHILRELMSAHGPITGTYLANLNQVTVRTIREDVKHLDALLAGHGARIESLMGKGYQLIIDDDHGFRQFLNTNFGNGGQKIPGTPEERISHMIRRLLLNNGYLKLENLADEMYVSKSTVQNDLKQVKEQLGKYDIKLVSRPNHGLKVEGREIKLRFCMAEYIFSKNDSGEIRGEPVLPLPRRDLDRIHQIILNQIKKHQITMADISVNNLLIHIAIALKRIKNGNHVTLHQTEIRDILRQKEYIVANHIAKEIGSVFQTTFPKEEIAYIAIHLAGTKMLSQTYDQDQLVEHVVDQEILRLVYIMLEKIEEKMELDLKHDRELIMGLGLHLKPAINRYKFGMNIRNPMLEDIKKNYPLAFDAGVIAGMAIEDKTGIRMNENEIGYLALHFGVAMERKKSPAAPKRCLIVCASGLGTAQLIYYKIKNRFGKNLDVAGTTEYYNLHQCNLRNIDFIVSSIPIFEPLPVPVIEVNAIMGDHDLSRIESLIADKKEDASAYFREDLLFLGKHFSSKNEVLAFMHEQLLEKGLVDPDFLEAIHEREKVAPTAYGNLVAIPHPITPKSSDTFLAVCTLKKPVLWGDKPVQFVCILSVKKESKEDLQSMYELLGKIIENSSIVQSLLKATSCETFMDVLENI</sequence>
<name>A0A7W2ARQ3_9BACL</name>
<evidence type="ECO:0000259" key="6">
    <source>
        <dbReference type="PROSITE" id="PS51094"/>
    </source>
</evidence>
<dbReference type="GO" id="GO:0008982">
    <property type="term" value="F:protein-N(PI)-phosphohistidine-sugar phosphotransferase activity"/>
    <property type="evidence" value="ECO:0007669"/>
    <property type="project" value="InterPro"/>
</dbReference>
<dbReference type="PROSITE" id="PS51094">
    <property type="entry name" value="PTS_EIIA_TYPE_2"/>
    <property type="match status" value="1"/>
</dbReference>
<keyword evidence="5" id="KW-0804">Transcription</keyword>
<dbReference type="InterPro" id="IPR036388">
    <property type="entry name" value="WH-like_DNA-bd_sf"/>
</dbReference>
<dbReference type="InterPro" id="IPR013196">
    <property type="entry name" value="HTH_11"/>
</dbReference>
<comment type="caution">
    <text evidence="9">The sequence shown here is derived from an EMBL/GenBank/DDBJ whole genome shotgun (WGS) entry which is preliminary data.</text>
</comment>
<dbReference type="CDD" id="cd00211">
    <property type="entry name" value="PTS_IIA_fru"/>
    <property type="match status" value="1"/>
</dbReference>
<keyword evidence="3" id="KW-0805">Transcription regulation</keyword>
<accession>A0A7W2ARQ3</accession>
<dbReference type="EMBL" id="JACEOL010000043">
    <property type="protein sequence ID" value="MBA4603244.1"/>
    <property type="molecule type" value="Genomic_DNA"/>
</dbReference>
<dbReference type="PROSITE" id="PS51372">
    <property type="entry name" value="PRD_2"/>
    <property type="match status" value="2"/>
</dbReference>
<evidence type="ECO:0000256" key="1">
    <source>
        <dbReference type="ARBA" id="ARBA00022679"/>
    </source>
</evidence>
<dbReference type="Pfam" id="PF05043">
    <property type="entry name" value="Mga"/>
    <property type="match status" value="1"/>
</dbReference>
<dbReference type="PROSITE" id="PS51099">
    <property type="entry name" value="PTS_EIIB_TYPE_2"/>
    <property type="match status" value="1"/>
</dbReference>
<feature type="domain" description="PTS EIIA type-2" evidence="6">
    <location>
        <begin position="501"/>
        <end position="640"/>
    </location>
</feature>
<dbReference type="AlphaFoldDB" id="A0A7W2ARQ3"/>
<dbReference type="Gene3D" id="1.10.1790.10">
    <property type="entry name" value="PRD domain"/>
    <property type="match status" value="2"/>
</dbReference>
<keyword evidence="10" id="KW-1185">Reference proteome</keyword>
<keyword evidence="1" id="KW-0808">Transferase</keyword>
<dbReference type="RefSeq" id="WP_181741585.1">
    <property type="nucleotide sequence ID" value="NZ_JACEOL010000043.1"/>
</dbReference>
<dbReference type="Pfam" id="PF08279">
    <property type="entry name" value="HTH_11"/>
    <property type="match status" value="1"/>
</dbReference>
<evidence type="ECO:0000259" key="7">
    <source>
        <dbReference type="PROSITE" id="PS51099"/>
    </source>
</evidence>
<dbReference type="SUPFAM" id="SSF52794">
    <property type="entry name" value="PTS system IIB component-like"/>
    <property type="match status" value="1"/>
</dbReference>
<dbReference type="GO" id="GO:0009401">
    <property type="term" value="P:phosphoenolpyruvate-dependent sugar phosphotransferase system"/>
    <property type="evidence" value="ECO:0007669"/>
    <property type="project" value="InterPro"/>
</dbReference>
<dbReference type="SUPFAM" id="SSF46785">
    <property type="entry name" value="Winged helix' DNA-binding domain"/>
    <property type="match status" value="1"/>
</dbReference>
<dbReference type="PANTHER" id="PTHR30185">
    <property type="entry name" value="CRYPTIC BETA-GLUCOSIDE BGL OPERON ANTITERMINATOR"/>
    <property type="match status" value="1"/>
</dbReference>
<proteinExistence type="predicted"/>
<feature type="domain" description="PRD" evidence="8">
    <location>
        <begin position="298"/>
        <end position="405"/>
    </location>
</feature>
<dbReference type="Pfam" id="PF00359">
    <property type="entry name" value="PTS_EIIA_2"/>
    <property type="match status" value="1"/>
</dbReference>
<dbReference type="Gene3D" id="1.10.10.10">
    <property type="entry name" value="Winged helix-like DNA-binding domain superfamily/Winged helix DNA-binding domain"/>
    <property type="match status" value="2"/>
</dbReference>
<dbReference type="InterPro" id="IPR011608">
    <property type="entry name" value="PRD"/>
</dbReference>
<evidence type="ECO:0000256" key="2">
    <source>
        <dbReference type="ARBA" id="ARBA00022737"/>
    </source>
</evidence>
<dbReference type="InterPro" id="IPR013011">
    <property type="entry name" value="PTS_EIIB_2"/>
</dbReference>
<reference evidence="9 10" key="1">
    <citation type="submission" date="2020-07" db="EMBL/GenBank/DDBJ databases">
        <title>Thermoactinomyces phylogeny.</title>
        <authorList>
            <person name="Dunlap C."/>
        </authorList>
    </citation>
    <scope>NUCLEOTIDE SEQUENCE [LARGE SCALE GENOMIC DNA]</scope>
    <source>
        <strain evidence="9 10">AMNI-1</strain>
    </source>
</reference>
<dbReference type="CDD" id="cd05568">
    <property type="entry name" value="PTS_IIB_bgl_like"/>
    <property type="match status" value="1"/>
</dbReference>
<dbReference type="Gene3D" id="3.40.930.10">
    <property type="entry name" value="Mannitol-specific EII, Chain A"/>
    <property type="match status" value="1"/>
</dbReference>
<feature type="domain" description="PRD" evidence="8">
    <location>
        <begin position="184"/>
        <end position="289"/>
    </location>
</feature>
<dbReference type="Proteomes" id="UP000538292">
    <property type="component" value="Unassembled WGS sequence"/>
</dbReference>
<feature type="domain" description="PTS EIIB type-2" evidence="7">
    <location>
        <begin position="409"/>
        <end position="500"/>
    </location>
</feature>
<gene>
    <name evidence="9" type="ORF">H2C83_13125</name>
</gene>
<protein>
    <submittedName>
        <fullName evidence="9">Transcription antiterminator</fullName>
    </submittedName>
</protein>
<dbReference type="InterPro" id="IPR050661">
    <property type="entry name" value="BglG_antiterminators"/>
</dbReference>
<dbReference type="Gene3D" id="3.40.50.2300">
    <property type="match status" value="1"/>
</dbReference>
<keyword evidence="2" id="KW-0677">Repeat</keyword>
<evidence type="ECO:0000256" key="4">
    <source>
        <dbReference type="ARBA" id="ARBA00023159"/>
    </source>
</evidence>
<dbReference type="InterPro" id="IPR036095">
    <property type="entry name" value="PTS_EIIB-like_sf"/>
</dbReference>
<dbReference type="GO" id="GO:0006355">
    <property type="term" value="P:regulation of DNA-templated transcription"/>
    <property type="evidence" value="ECO:0007669"/>
    <property type="project" value="InterPro"/>
</dbReference>
<dbReference type="InterPro" id="IPR007737">
    <property type="entry name" value="Mga_HTH"/>
</dbReference>
<evidence type="ECO:0000256" key="5">
    <source>
        <dbReference type="ARBA" id="ARBA00023163"/>
    </source>
</evidence>
<evidence type="ECO:0000256" key="3">
    <source>
        <dbReference type="ARBA" id="ARBA00023015"/>
    </source>
</evidence>
<dbReference type="SUPFAM" id="SSF55804">
    <property type="entry name" value="Phoshotransferase/anion transport protein"/>
    <property type="match status" value="1"/>
</dbReference>
<evidence type="ECO:0000313" key="10">
    <source>
        <dbReference type="Proteomes" id="UP000538292"/>
    </source>
</evidence>
<dbReference type="InterPro" id="IPR016152">
    <property type="entry name" value="PTrfase/Anion_transptr"/>
</dbReference>
<dbReference type="PANTHER" id="PTHR30185:SF13">
    <property type="entry name" value="LICABCH OPERON REGULATOR-RELATED"/>
    <property type="match status" value="1"/>
</dbReference>
<evidence type="ECO:0000313" key="9">
    <source>
        <dbReference type="EMBL" id="MBA4603244.1"/>
    </source>
</evidence>
<dbReference type="Pfam" id="PF00874">
    <property type="entry name" value="PRD"/>
    <property type="match status" value="2"/>
</dbReference>
<keyword evidence="4" id="KW-0010">Activator</keyword>
<dbReference type="InterPro" id="IPR036634">
    <property type="entry name" value="PRD_sf"/>
</dbReference>
<dbReference type="InterPro" id="IPR002178">
    <property type="entry name" value="PTS_EIIA_type-2_dom"/>
</dbReference>
<dbReference type="InterPro" id="IPR036390">
    <property type="entry name" value="WH_DNA-bd_sf"/>
</dbReference>